<dbReference type="Pfam" id="PF01145">
    <property type="entry name" value="Band_7"/>
    <property type="match status" value="1"/>
</dbReference>
<evidence type="ECO:0000313" key="8">
    <source>
        <dbReference type="EMBL" id="SUH39031.1"/>
    </source>
</evidence>
<keyword evidence="6" id="KW-0472">Membrane</keyword>
<dbReference type="GO" id="GO:0006508">
    <property type="term" value="P:proteolysis"/>
    <property type="evidence" value="ECO:0007669"/>
    <property type="project" value="UniProtKB-KW"/>
</dbReference>
<evidence type="ECO:0000256" key="2">
    <source>
        <dbReference type="ARBA" id="ARBA00008164"/>
    </source>
</evidence>
<evidence type="ECO:0000256" key="6">
    <source>
        <dbReference type="ARBA" id="ARBA00023136"/>
    </source>
</evidence>
<dbReference type="GO" id="GO:0008233">
    <property type="term" value="F:peptidase activity"/>
    <property type="evidence" value="ECO:0007669"/>
    <property type="project" value="UniProtKB-KW"/>
</dbReference>
<name>A0A379WZ58_SALET</name>
<evidence type="ECO:0000256" key="1">
    <source>
        <dbReference type="ARBA" id="ARBA00004167"/>
    </source>
</evidence>
<evidence type="ECO:0000259" key="7">
    <source>
        <dbReference type="SMART" id="SM00244"/>
    </source>
</evidence>
<dbReference type="AlphaFoldDB" id="A0A379WZ58"/>
<keyword evidence="4" id="KW-0812">Transmembrane</keyword>
<dbReference type="SUPFAM" id="SSF117892">
    <property type="entry name" value="Band 7/SPFH domain"/>
    <property type="match status" value="1"/>
</dbReference>
<dbReference type="GO" id="GO:0016020">
    <property type="term" value="C:membrane"/>
    <property type="evidence" value="ECO:0007669"/>
    <property type="project" value="UniProtKB-SubCell"/>
</dbReference>
<dbReference type="SMART" id="SM00244">
    <property type="entry name" value="PHB"/>
    <property type="match status" value="1"/>
</dbReference>
<dbReference type="InterPro" id="IPR018080">
    <property type="entry name" value="Band_7/stomatin-like_CS"/>
</dbReference>
<organism evidence="8 9">
    <name type="scientific">Salmonella enterica I</name>
    <dbReference type="NCBI Taxonomy" id="59201"/>
    <lineage>
        <taxon>Bacteria</taxon>
        <taxon>Pseudomonadati</taxon>
        <taxon>Pseudomonadota</taxon>
        <taxon>Gammaproteobacteria</taxon>
        <taxon>Enterobacterales</taxon>
        <taxon>Enterobacteriaceae</taxon>
        <taxon>Salmonella</taxon>
    </lineage>
</organism>
<proteinExistence type="inferred from homology"/>
<gene>
    <name evidence="8" type="primary">qmcA_1</name>
    <name evidence="8" type="ORF">NCTC8261_05378</name>
</gene>
<comment type="subcellular location">
    <subcellularLocation>
        <location evidence="1">Membrane</location>
        <topology evidence="1">Single-pass membrane protein</topology>
    </subcellularLocation>
</comment>
<protein>
    <recommendedName>
        <fullName evidence="3">Protein QmcA</fullName>
    </recommendedName>
</protein>
<evidence type="ECO:0000256" key="5">
    <source>
        <dbReference type="ARBA" id="ARBA00022989"/>
    </source>
</evidence>
<dbReference type="PANTHER" id="PTHR43327">
    <property type="entry name" value="STOMATIN-LIKE PROTEIN 2, MITOCHONDRIAL"/>
    <property type="match status" value="1"/>
</dbReference>
<dbReference type="EMBL" id="UGXT01000002">
    <property type="protein sequence ID" value="SUH39031.1"/>
    <property type="molecule type" value="Genomic_DNA"/>
</dbReference>
<dbReference type="PANTHER" id="PTHR43327:SF10">
    <property type="entry name" value="STOMATIN-LIKE PROTEIN 2, MITOCHONDRIAL"/>
    <property type="match status" value="1"/>
</dbReference>
<reference evidence="8 9" key="1">
    <citation type="submission" date="2018-06" db="EMBL/GenBank/DDBJ databases">
        <authorList>
            <consortium name="Pathogen Informatics"/>
            <person name="Doyle S."/>
        </authorList>
    </citation>
    <scope>NUCLEOTIDE SEQUENCE [LARGE SCALE GENOMIC DNA]</scope>
    <source>
        <strain evidence="8 9">NCTC8261</strain>
    </source>
</reference>
<dbReference type="InterPro" id="IPR050710">
    <property type="entry name" value="Band7/mec-2_domain"/>
</dbReference>
<comment type="similarity">
    <text evidence="2">Belongs to the band 7/mec-2 family.</text>
</comment>
<evidence type="ECO:0000256" key="3">
    <source>
        <dbReference type="ARBA" id="ARBA00017055"/>
    </source>
</evidence>
<dbReference type="PRINTS" id="PR00721">
    <property type="entry name" value="STOMATIN"/>
</dbReference>
<dbReference type="PROSITE" id="PS01270">
    <property type="entry name" value="BAND_7"/>
    <property type="match status" value="1"/>
</dbReference>
<dbReference type="FunFam" id="3.30.479.30:FF:000006">
    <property type="entry name" value="SPFH/Band 7/PHB domain protein"/>
    <property type="match status" value="1"/>
</dbReference>
<dbReference type="InterPro" id="IPR036013">
    <property type="entry name" value="Band_7/SPFH_dom_sf"/>
</dbReference>
<dbReference type="Proteomes" id="UP000254712">
    <property type="component" value="Unassembled WGS sequence"/>
</dbReference>
<keyword evidence="8" id="KW-0645">Protease</keyword>
<dbReference type="CDD" id="cd08829">
    <property type="entry name" value="SPFH_paraslipin"/>
    <property type="match status" value="1"/>
</dbReference>
<keyword evidence="8" id="KW-0378">Hydrolase</keyword>
<feature type="domain" description="Band 7" evidence="7">
    <location>
        <begin position="18"/>
        <end position="176"/>
    </location>
</feature>
<keyword evidence="5" id="KW-1133">Transmembrane helix</keyword>
<evidence type="ECO:0000256" key="4">
    <source>
        <dbReference type="ARBA" id="ARBA00022692"/>
    </source>
</evidence>
<dbReference type="Gene3D" id="3.30.479.30">
    <property type="entry name" value="Band 7 domain"/>
    <property type="match status" value="1"/>
</dbReference>
<evidence type="ECO:0000313" key="9">
    <source>
        <dbReference type="Proteomes" id="UP000254712"/>
    </source>
</evidence>
<dbReference type="InterPro" id="IPR001972">
    <property type="entry name" value="Stomatin_HflK_fam"/>
</dbReference>
<accession>A0A379WZ58</accession>
<sequence length="250" mass="27948">MLILIPILIFVALVIVGAGVKIVPQGYQWTVERFGRYTKTLQPGLSLVVPFMDRIGRKINMMEQVLDIPSQEVISKDNANVTIDAVCFIQVIDAPRAAYEVSNLELAIINLTMTNIRTVLGSMELDEMLSQRDSINTRLLHIVDEATNPWGIKVTRIEIRDVRPPAELISSMNAQMKAERTKRAYILEAEGVRQAEILKAEGEKQSQILKAEGERQSAFLQAEARERSAEAEARATQMVSEAIAAGIFRR</sequence>
<dbReference type="InterPro" id="IPR001107">
    <property type="entry name" value="Band_7"/>
</dbReference>